<name>A0ABN8EDY9_CHISP</name>
<accession>A0ABN8EDY9</accession>
<evidence type="ECO:0000313" key="1">
    <source>
        <dbReference type="EMBL" id="CAH0685594.1"/>
    </source>
</evidence>
<keyword evidence="2" id="KW-1185">Reference proteome</keyword>
<organism evidence="1 2">
    <name type="scientific">Chilo suppressalis</name>
    <name type="common">Asiatic rice borer moth</name>
    <dbReference type="NCBI Taxonomy" id="168631"/>
    <lineage>
        <taxon>Eukaryota</taxon>
        <taxon>Metazoa</taxon>
        <taxon>Ecdysozoa</taxon>
        <taxon>Arthropoda</taxon>
        <taxon>Hexapoda</taxon>
        <taxon>Insecta</taxon>
        <taxon>Pterygota</taxon>
        <taxon>Neoptera</taxon>
        <taxon>Endopterygota</taxon>
        <taxon>Lepidoptera</taxon>
        <taxon>Glossata</taxon>
        <taxon>Ditrysia</taxon>
        <taxon>Pyraloidea</taxon>
        <taxon>Crambidae</taxon>
        <taxon>Crambinae</taxon>
        <taxon>Chilo</taxon>
    </lineage>
</organism>
<proteinExistence type="predicted"/>
<evidence type="ECO:0000313" key="2">
    <source>
        <dbReference type="Proteomes" id="UP001153292"/>
    </source>
</evidence>
<dbReference type="Proteomes" id="UP001153292">
    <property type="component" value="Chromosome 20"/>
</dbReference>
<sequence length="201" mass="23778">MELVNKSVACNCFCYKKKKTIFLNHNIYLLLSDSWSTPIEKLTFWKSEGWVKYDYKTSNSTMLRLYYDQLFIIDNDKILETFNMNSKLRGIYKEDVLILIASGNRQEIRKLKFQILSKSSYYFEKLANHFLVTCHKKATKSDDIIYRNIEDIFRKTIESNDHGGPTTQLPTNYENFVKLCLLDPTFPFVVEETQNIIKLFT</sequence>
<protein>
    <recommendedName>
        <fullName evidence="3">BTB domain-containing protein</fullName>
    </recommendedName>
</protein>
<gene>
    <name evidence="1" type="ORF">CHILSU_LOCUS5794</name>
</gene>
<dbReference type="EMBL" id="OU963913">
    <property type="protein sequence ID" value="CAH0685594.1"/>
    <property type="molecule type" value="Genomic_DNA"/>
</dbReference>
<reference evidence="1" key="1">
    <citation type="submission" date="2021-12" db="EMBL/GenBank/DDBJ databases">
        <authorList>
            <person name="King R."/>
        </authorList>
    </citation>
    <scope>NUCLEOTIDE SEQUENCE</scope>
</reference>
<evidence type="ECO:0008006" key="3">
    <source>
        <dbReference type="Google" id="ProtNLM"/>
    </source>
</evidence>